<dbReference type="PANTHER" id="PTHR11527">
    <property type="entry name" value="HEAT-SHOCK PROTEIN 20 FAMILY MEMBER"/>
    <property type="match status" value="1"/>
</dbReference>
<evidence type="ECO:0000256" key="1">
    <source>
        <dbReference type="PROSITE-ProRule" id="PRU00285"/>
    </source>
</evidence>
<accession>A0A495A3C0</accession>
<evidence type="ECO:0000313" key="5">
    <source>
        <dbReference type="Proteomes" id="UP000269301"/>
    </source>
</evidence>
<dbReference type="PROSITE" id="PS01031">
    <property type="entry name" value="SHSP"/>
    <property type="match status" value="1"/>
</dbReference>
<dbReference type="InterPro" id="IPR002068">
    <property type="entry name" value="A-crystallin/Hsp20_dom"/>
</dbReference>
<evidence type="ECO:0000259" key="3">
    <source>
        <dbReference type="PROSITE" id="PS01031"/>
    </source>
</evidence>
<evidence type="ECO:0000313" key="4">
    <source>
        <dbReference type="EMBL" id="RKQ33584.1"/>
    </source>
</evidence>
<dbReference type="Proteomes" id="UP000269301">
    <property type="component" value="Unassembled WGS sequence"/>
</dbReference>
<dbReference type="OrthoDB" id="9811615at2"/>
<evidence type="ECO:0000256" key="2">
    <source>
        <dbReference type="RuleBase" id="RU003616"/>
    </source>
</evidence>
<protein>
    <submittedName>
        <fullName evidence="4">Hsp20/alpha crystallin family protein</fullName>
    </submittedName>
</protein>
<dbReference type="CDD" id="cd06471">
    <property type="entry name" value="ACD_LpsHSP_like"/>
    <property type="match status" value="1"/>
</dbReference>
<keyword evidence="5" id="KW-1185">Reference proteome</keyword>
<dbReference type="AlphaFoldDB" id="A0A495A3C0"/>
<dbReference type="InterPro" id="IPR031107">
    <property type="entry name" value="Small_HSP"/>
</dbReference>
<comment type="caution">
    <text evidence="4">The sequence shown here is derived from an EMBL/GenBank/DDBJ whole genome shotgun (WGS) entry which is preliminary data.</text>
</comment>
<comment type="similarity">
    <text evidence="1 2">Belongs to the small heat shock protein (HSP20) family.</text>
</comment>
<dbReference type="Pfam" id="PF00011">
    <property type="entry name" value="HSP20"/>
    <property type="match status" value="1"/>
</dbReference>
<dbReference type="SUPFAM" id="SSF49764">
    <property type="entry name" value="HSP20-like chaperones"/>
    <property type="match status" value="1"/>
</dbReference>
<sequence>MFDIMPFRKRNEDSFDNMVRTFNDALESNWLSPFHEHFNSFRADIVEKENAYYIEAEFPGVSKEDISISLEDNRLVIEAKNDQKQEFKDKDNHVIRQERRYGEFKRSFYLDNFNENDITAKLEDGVLKMEIPKLNPEKTKHKEIEIH</sequence>
<feature type="domain" description="SHSP" evidence="3">
    <location>
        <begin position="32"/>
        <end position="147"/>
    </location>
</feature>
<dbReference type="InterPro" id="IPR008978">
    <property type="entry name" value="HSP20-like_chaperone"/>
</dbReference>
<name>A0A495A3C0_9BACI</name>
<dbReference type="EMBL" id="RBZP01000006">
    <property type="protein sequence ID" value="RKQ33584.1"/>
    <property type="molecule type" value="Genomic_DNA"/>
</dbReference>
<dbReference type="Gene3D" id="2.60.40.790">
    <property type="match status" value="1"/>
</dbReference>
<proteinExistence type="inferred from homology"/>
<reference evidence="4 5" key="1">
    <citation type="journal article" date="2016" name="Int. J. Syst. Evol. Microbiol.">
        <title>Oceanobacillus halophilus sp. nov., a novel moderately halophilic bacterium from a hypersaline lake.</title>
        <authorList>
            <person name="Amoozegar M.A."/>
            <person name="Bagheri M."/>
            <person name="Makhdoumi A."/>
            <person name="Nikou M.M."/>
            <person name="Fazeli S.A.S."/>
            <person name="Schumann P."/>
            <person name="Sproer C."/>
            <person name="Sanchez-Porro C."/>
            <person name="Ventosa A."/>
        </authorList>
    </citation>
    <scope>NUCLEOTIDE SEQUENCE [LARGE SCALE GENOMIC DNA]</scope>
    <source>
        <strain evidence="4 5">DSM 23996</strain>
    </source>
</reference>
<organism evidence="4 5">
    <name type="scientific">Oceanobacillus halophilus</name>
    <dbReference type="NCBI Taxonomy" id="930130"/>
    <lineage>
        <taxon>Bacteria</taxon>
        <taxon>Bacillati</taxon>
        <taxon>Bacillota</taxon>
        <taxon>Bacilli</taxon>
        <taxon>Bacillales</taxon>
        <taxon>Bacillaceae</taxon>
        <taxon>Oceanobacillus</taxon>
    </lineage>
</organism>
<gene>
    <name evidence="4" type="ORF">D8M06_10070</name>
</gene>